<dbReference type="OrthoDB" id="1157753at2"/>
<evidence type="ECO:0008006" key="4">
    <source>
        <dbReference type="Google" id="ProtNLM"/>
    </source>
</evidence>
<keyword evidence="1" id="KW-0732">Signal</keyword>
<dbReference type="RefSeq" id="WP_130286299.1">
    <property type="nucleotide sequence ID" value="NZ_SGXE01000002.1"/>
</dbReference>
<reference evidence="2 3" key="1">
    <citation type="submission" date="2019-02" db="EMBL/GenBank/DDBJ databases">
        <title>Genomic Encyclopedia of Type Strains, Phase IV (KMG-IV): sequencing the most valuable type-strain genomes for metagenomic binning, comparative biology and taxonomic classification.</title>
        <authorList>
            <person name="Goeker M."/>
        </authorList>
    </citation>
    <scope>NUCLEOTIDE SEQUENCE [LARGE SCALE GENOMIC DNA]</scope>
    <source>
        <strain evidence="2 3">DSM 17196</strain>
    </source>
</reference>
<keyword evidence="3" id="KW-1185">Reference proteome</keyword>
<gene>
    <name evidence="2" type="ORF">EV197_1724</name>
</gene>
<name>A0A4Q7P0H1_9FLAO</name>
<evidence type="ECO:0000313" key="2">
    <source>
        <dbReference type="EMBL" id="RZS93154.1"/>
    </source>
</evidence>
<proteinExistence type="predicted"/>
<dbReference type="AlphaFoldDB" id="A0A4Q7P0H1"/>
<sequence>MRQTLFPLVLVCLVNVAFGQVNKETLTAINDQVQIIDGYSDSEVFTLDPEEFLDRMADHGAELNGYYEHERLKKIVRKVGYRTADILTTFYFWNDELIHVIYQHRPYFETTAANGQKVYDYGTTYVAFESKHYIDNGKEIKKETSGKPLADVKPETAFVKYATKMKSLLDNKYYNKETYQALQGKWLFVQSTNDYIVFDGTIRFNFYNGKFRNRLKTKIEDGVLTCWVPMDERIYQYKIVEVTEDVLTLTDLFTKEELVYAKIE</sequence>
<feature type="chain" id="PRO_5020899110" description="DUF3108 domain-containing protein" evidence="1">
    <location>
        <begin position="20"/>
        <end position="264"/>
    </location>
</feature>
<evidence type="ECO:0000256" key="1">
    <source>
        <dbReference type="SAM" id="SignalP"/>
    </source>
</evidence>
<comment type="caution">
    <text evidence="2">The sequence shown here is derived from an EMBL/GenBank/DDBJ whole genome shotgun (WGS) entry which is preliminary data.</text>
</comment>
<dbReference type="EMBL" id="SGXE01000002">
    <property type="protein sequence ID" value="RZS93154.1"/>
    <property type="molecule type" value="Genomic_DNA"/>
</dbReference>
<organism evidence="2 3">
    <name type="scientific">Aquimarina brevivitae</name>
    <dbReference type="NCBI Taxonomy" id="323412"/>
    <lineage>
        <taxon>Bacteria</taxon>
        <taxon>Pseudomonadati</taxon>
        <taxon>Bacteroidota</taxon>
        <taxon>Flavobacteriia</taxon>
        <taxon>Flavobacteriales</taxon>
        <taxon>Flavobacteriaceae</taxon>
        <taxon>Aquimarina</taxon>
    </lineage>
</organism>
<protein>
    <recommendedName>
        <fullName evidence="4">DUF3108 domain-containing protein</fullName>
    </recommendedName>
</protein>
<feature type="signal peptide" evidence="1">
    <location>
        <begin position="1"/>
        <end position="19"/>
    </location>
</feature>
<accession>A0A4Q7P0H1</accession>
<dbReference type="Proteomes" id="UP000292262">
    <property type="component" value="Unassembled WGS sequence"/>
</dbReference>
<evidence type="ECO:0000313" key="3">
    <source>
        <dbReference type="Proteomes" id="UP000292262"/>
    </source>
</evidence>